<dbReference type="OrthoDB" id="7062584at2"/>
<reference evidence="1 2" key="1">
    <citation type="journal article" date="2016" name="J. Biotechnol.">
        <title>First complete genome sequence of a species in the genus Microterricola, an extremophilic cold active enzyme producing bacterial strain ERGS5:02 isolated from Sikkim Himalaya.</title>
        <authorList>
            <person name="Himanshu"/>
            <person name="Swarnkar M.K."/>
            <person name="Singh D."/>
            <person name="Kumar R."/>
        </authorList>
    </citation>
    <scope>NUCLEOTIDE SEQUENCE [LARGE SCALE GENOMIC DNA]</scope>
    <source>
        <strain evidence="1 2">ERGS5:02</strain>
    </source>
</reference>
<dbReference type="AlphaFoldDB" id="A0A0Y0MU64"/>
<accession>A0A0Y0MU64</accession>
<protein>
    <submittedName>
        <fullName evidence="1">Pyridoxamine 5-phosphate oxidase</fullName>
    </submittedName>
</protein>
<keyword evidence="2" id="KW-1185">Reference proteome</keyword>
<evidence type="ECO:0000313" key="1">
    <source>
        <dbReference type="EMBL" id="AMB58027.1"/>
    </source>
</evidence>
<organism evidence="1 2">
    <name type="scientific">Microterricola viridarii</name>
    <dbReference type="NCBI Taxonomy" id="412690"/>
    <lineage>
        <taxon>Bacteria</taxon>
        <taxon>Bacillati</taxon>
        <taxon>Actinomycetota</taxon>
        <taxon>Actinomycetes</taxon>
        <taxon>Micrococcales</taxon>
        <taxon>Microbacteriaceae</taxon>
        <taxon>Microterricola</taxon>
    </lineage>
</organism>
<evidence type="ECO:0000313" key="2">
    <source>
        <dbReference type="Proteomes" id="UP000058305"/>
    </source>
</evidence>
<dbReference type="EMBL" id="CP014145">
    <property type="protein sequence ID" value="AMB58027.1"/>
    <property type="molecule type" value="Genomic_DNA"/>
</dbReference>
<dbReference type="Gene3D" id="2.30.110.10">
    <property type="entry name" value="Electron Transport, Fmn-binding Protein, Chain A"/>
    <property type="match status" value="1"/>
</dbReference>
<dbReference type="SUPFAM" id="SSF50475">
    <property type="entry name" value="FMN-binding split barrel"/>
    <property type="match status" value="1"/>
</dbReference>
<name>A0A0Y0MU64_9MICO</name>
<dbReference type="InterPro" id="IPR024747">
    <property type="entry name" value="Pyridox_Oxase-rel"/>
</dbReference>
<dbReference type="InterPro" id="IPR012349">
    <property type="entry name" value="Split_barrel_FMN-bd"/>
</dbReference>
<dbReference type="Proteomes" id="UP000058305">
    <property type="component" value="Chromosome"/>
</dbReference>
<dbReference type="KEGG" id="mvd:AWU67_03135"/>
<reference evidence="2" key="2">
    <citation type="submission" date="2016-01" db="EMBL/GenBank/DDBJ databases">
        <title>First complete genome sequence of a species in the genus Microterricola, an extremophilic cold active enzyme producing strain ERGS5:02 isolated from Sikkim Himalaya.</title>
        <authorList>
            <person name="Kumar R."/>
            <person name="Singh D."/>
            <person name="Swarnkar M.K."/>
        </authorList>
    </citation>
    <scope>NUCLEOTIDE SEQUENCE [LARGE SCALE GENOMIC DNA]</scope>
    <source>
        <strain evidence="2">ERGS5:02</strain>
    </source>
</reference>
<gene>
    <name evidence="1" type="ORF">AWU67_03135</name>
</gene>
<sequence>MEHDEGPVQRLTEPECWQLLAASPLGRIATHVHDVIDIFPVNYYADGASILFRTAPGSKLVELTINDQIAFETDGYDEWAGWSVIIKGTARALEHQAEIDAADDLPLHPWIPTLKPVYVRITPTHISGIRFERAPEPERS</sequence>
<dbReference type="RefSeq" id="WP_067226648.1">
    <property type="nucleotide sequence ID" value="NZ_CP014145.1"/>
</dbReference>
<dbReference type="Pfam" id="PF12900">
    <property type="entry name" value="Pyridox_ox_2"/>
    <property type="match status" value="1"/>
</dbReference>
<proteinExistence type="predicted"/>